<evidence type="ECO:0000313" key="1">
    <source>
        <dbReference type="EMBL" id="GGU95886.1"/>
    </source>
</evidence>
<proteinExistence type="predicted"/>
<evidence type="ECO:0000313" key="2">
    <source>
        <dbReference type="Proteomes" id="UP000654471"/>
    </source>
</evidence>
<keyword evidence="2" id="KW-1185">Reference proteome</keyword>
<reference evidence="2" key="1">
    <citation type="journal article" date="2019" name="Int. J. Syst. Evol. Microbiol.">
        <title>The Global Catalogue of Microorganisms (GCM) 10K type strain sequencing project: providing services to taxonomists for standard genome sequencing and annotation.</title>
        <authorList>
            <consortium name="The Broad Institute Genomics Platform"/>
            <consortium name="The Broad Institute Genome Sequencing Center for Infectious Disease"/>
            <person name="Wu L."/>
            <person name="Ma J."/>
        </authorList>
    </citation>
    <scope>NUCLEOTIDE SEQUENCE [LARGE SCALE GENOMIC DNA]</scope>
    <source>
        <strain evidence="2">JCM 3399</strain>
    </source>
</reference>
<name>A0ABQ2VLX9_9ACTN</name>
<gene>
    <name evidence="1" type="ORF">GCM10010211_73750</name>
</gene>
<dbReference type="EMBL" id="BMRP01000050">
    <property type="protein sequence ID" value="GGU95886.1"/>
    <property type="molecule type" value="Genomic_DNA"/>
</dbReference>
<dbReference type="Proteomes" id="UP000654471">
    <property type="component" value="Unassembled WGS sequence"/>
</dbReference>
<comment type="caution">
    <text evidence="1">The sequence shown here is derived from an EMBL/GenBank/DDBJ whole genome shotgun (WGS) entry which is preliminary data.</text>
</comment>
<protein>
    <submittedName>
        <fullName evidence="1">Uncharacterized protein</fullName>
    </submittedName>
</protein>
<accession>A0ABQ2VLX9</accession>
<organism evidence="1 2">
    <name type="scientific">Streptomyces albospinus</name>
    <dbReference type="NCBI Taxonomy" id="285515"/>
    <lineage>
        <taxon>Bacteria</taxon>
        <taxon>Bacillati</taxon>
        <taxon>Actinomycetota</taxon>
        <taxon>Actinomycetes</taxon>
        <taxon>Kitasatosporales</taxon>
        <taxon>Streptomycetaceae</taxon>
        <taxon>Streptomyces</taxon>
    </lineage>
</organism>
<sequence length="134" mass="14580">MTIDQAPLFRVIRNPTHMPTLTSGPNGRRHSPPFRAAAPRAHRVIVFHVGALPPSGVPRPADAPRDRAMLLTVLDRGAVPGNSVGRRREAVSPAAAEALANGLLDSLRGDPADRAEEANRRYTLTGWPWSAQWR</sequence>